<protein>
    <submittedName>
        <fullName evidence="2">SAM-dependent methyltransferase</fullName>
    </submittedName>
</protein>
<accession>A0A927N291</accession>
<dbReference type="Pfam" id="PF13649">
    <property type="entry name" value="Methyltransf_25"/>
    <property type="match status" value="1"/>
</dbReference>
<gene>
    <name evidence="2" type="ORF">HEB94_007572</name>
</gene>
<proteinExistence type="predicted"/>
<name>A0A927N291_9ACTN</name>
<evidence type="ECO:0000259" key="1">
    <source>
        <dbReference type="Pfam" id="PF13649"/>
    </source>
</evidence>
<dbReference type="SUPFAM" id="SSF53335">
    <property type="entry name" value="S-adenosyl-L-methionine-dependent methyltransferases"/>
    <property type="match status" value="1"/>
</dbReference>
<keyword evidence="2" id="KW-0808">Transferase</keyword>
<dbReference type="Proteomes" id="UP000638648">
    <property type="component" value="Unassembled WGS sequence"/>
</dbReference>
<dbReference type="AlphaFoldDB" id="A0A927N291"/>
<dbReference type="PANTHER" id="PTHR43591">
    <property type="entry name" value="METHYLTRANSFERASE"/>
    <property type="match status" value="1"/>
</dbReference>
<dbReference type="RefSeq" id="WP_192754051.1">
    <property type="nucleotide sequence ID" value="NZ_BAABJL010000095.1"/>
</dbReference>
<reference evidence="2" key="1">
    <citation type="submission" date="2020-10" db="EMBL/GenBank/DDBJ databases">
        <title>Sequencing the genomes of 1000 actinobacteria strains.</title>
        <authorList>
            <person name="Klenk H.-P."/>
        </authorList>
    </citation>
    <scope>NUCLEOTIDE SEQUENCE</scope>
    <source>
        <strain evidence="2">DSM 45354</strain>
    </source>
</reference>
<dbReference type="GO" id="GO:0008168">
    <property type="term" value="F:methyltransferase activity"/>
    <property type="evidence" value="ECO:0007669"/>
    <property type="project" value="UniProtKB-KW"/>
</dbReference>
<sequence>MPGATDLPRAHAVAAANRGWWDSQADEYQSEHGEFLRDVGFVWGPEGLEESTARLLGDVRGRQVLEVGCGAGQCARWLRAEGAHAVGVDLSFRQLQHARRIDQTTGVTVPAATADAAALPFRTATFDVACSAYGALPFVADVDAVLAEVARVLRDGGRWVFSVSHPIRWAFPDDPGPAGLVVEHSYFDRTPYVETDRAGRAKYAEYHRTLGDWVGALTRAGFVLRELVEPEWPAGHERSWGGWSPRRGRLLPGTAIFRCERGGALSPPHSARK</sequence>
<dbReference type="EMBL" id="JADBEM010000001">
    <property type="protein sequence ID" value="MBE1610724.1"/>
    <property type="molecule type" value="Genomic_DNA"/>
</dbReference>
<evidence type="ECO:0000313" key="3">
    <source>
        <dbReference type="Proteomes" id="UP000638648"/>
    </source>
</evidence>
<dbReference type="GO" id="GO:0032259">
    <property type="term" value="P:methylation"/>
    <property type="evidence" value="ECO:0007669"/>
    <property type="project" value="UniProtKB-KW"/>
</dbReference>
<evidence type="ECO:0000313" key="2">
    <source>
        <dbReference type="EMBL" id="MBE1610724.1"/>
    </source>
</evidence>
<feature type="domain" description="Methyltransferase" evidence="1">
    <location>
        <begin position="64"/>
        <end position="157"/>
    </location>
</feature>
<keyword evidence="3" id="KW-1185">Reference proteome</keyword>
<keyword evidence="2" id="KW-0489">Methyltransferase</keyword>
<organism evidence="2 3">
    <name type="scientific">Actinopolymorpha pittospori</name>
    <dbReference type="NCBI Taxonomy" id="648752"/>
    <lineage>
        <taxon>Bacteria</taxon>
        <taxon>Bacillati</taxon>
        <taxon>Actinomycetota</taxon>
        <taxon>Actinomycetes</taxon>
        <taxon>Propionibacteriales</taxon>
        <taxon>Actinopolymorphaceae</taxon>
        <taxon>Actinopolymorpha</taxon>
    </lineage>
</organism>
<dbReference type="CDD" id="cd02440">
    <property type="entry name" value="AdoMet_MTases"/>
    <property type="match status" value="1"/>
</dbReference>
<dbReference type="InterPro" id="IPR029063">
    <property type="entry name" value="SAM-dependent_MTases_sf"/>
</dbReference>
<dbReference type="InterPro" id="IPR041698">
    <property type="entry name" value="Methyltransf_25"/>
</dbReference>
<comment type="caution">
    <text evidence="2">The sequence shown here is derived from an EMBL/GenBank/DDBJ whole genome shotgun (WGS) entry which is preliminary data.</text>
</comment>
<dbReference type="Gene3D" id="3.40.50.150">
    <property type="entry name" value="Vaccinia Virus protein VP39"/>
    <property type="match status" value="1"/>
</dbReference>
<dbReference type="PANTHER" id="PTHR43591:SF110">
    <property type="entry name" value="RHODANESE DOMAIN-CONTAINING PROTEIN"/>
    <property type="match status" value="1"/>
</dbReference>